<evidence type="ECO:0000313" key="6">
    <source>
        <dbReference type="Proteomes" id="UP000198323"/>
    </source>
</evidence>
<dbReference type="PANTHER" id="PTHR45973:SF28">
    <property type="entry name" value="LEUCINE-RICH REPEAT AND IQ DOMAIN-CONTAINING PROTEIN 1"/>
    <property type="match status" value="1"/>
</dbReference>
<feature type="compositionally biased region" description="Basic and acidic residues" evidence="4">
    <location>
        <begin position="848"/>
        <end position="865"/>
    </location>
</feature>
<dbReference type="STRING" id="9009.A0A226NNP5"/>
<comment type="caution">
    <text evidence="5">The sequence shown here is derived from an EMBL/GenBank/DDBJ whole genome shotgun (WGS) entry which is preliminary data.</text>
</comment>
<dbReference type="InterPro" id="IPR032675">
    <property type="entry name" value="LRR_dom_sf"/>
</dbReference>
<dbReference type="InterPro" id="IPR025875">
    <property type="entry name" value="Leu-rich_rpt_4"/>
</dbReference>
<accession>A0A226NNP5</accession>
<evidence type="ECO:0000256" key="3">
    <source>
        <dbReference type="SAM" id="Coils"/>
    </source>
</evidence>
<dbReference type="SUPFAM" id="SSF52075">
    <property type="entry name" value="Outer arm dynein light chain 1"/>
    <property type="match status" value="1"/>
</dbReference>
<evidence type="ECO:0000313" key="5">
    <source>
        <dbReference type="EMBL" id="OXB69002.1"/>
    </source>
</evidence>
<name>A0A226NNP5_CALSU</name>
<dbReference type="AlphaFoldDB" id="A0A226NNP5"/>
<evidence type="ECO:0000256" key="1">
    <source>
        <dbReference type="ARBA" id="ARBA00022614"/>
    </source>
</evidence>
<dbReference type="GO" id="GO:0070840">
    <property type="term" value="F:dynein complex binding"/>
    <property type="evidence" value="ECO:0007669"/>
    <property type="project" value="TreeGrafter"/>
</dbReference>
<dbReference type="PROSITE" id="PS51450">
    <property type="entry name" value="LRR"/>
    <property type="match status" value="1"/>
</dbReference>
<keyword evidence="6" id="KW-1185">Reference proteome</keyword>
<dbReference type="Proteomes" id="UP000198323">
    <property type="component" value="Unassembled WGS sequence"/>
</dbReference>
<dbReference type="PROSITE" id="PS50096">
    <property type="entry name" value="IQ"/>
    <property type="match status" value="1"/>
</dbReference>
<feature type="region of interest" description="Disordered" evidence="4">
    <location>
        <begin position="845"/>
        <end position="865"/>
    </location>
</feature>
<dbReference type="InterPro" id="IPR050576">
    <property type="entry name" value="Cilia_flagella_integrity"/>
</dbReference>
<dbReference type="InterPro" id="IPR001611">
    <property type="entry name" value="Leu-rich_rpt"/>
</dbReference>
<feature type="coiled-coil region" evidence="3">
    <location>
        <begin position="283"/>
        <end position="364"/>
    </location>
</feature>
<feature type="region of interest" description="Disordered" evidence="4">
    <location>
        <begin position="1"/>
        <end position="51"/>
    </location>
</feature>
<feature type="coiled-coil region" evidence="3">
    <location>
        <begin position="165"/>
        <end position="250"/>
    </location>
</feature>
<keyword evidence="2" id="KW-0677">Repeat</keyword>
<keyword evidence="3" id="KW-0175">Coiled coil</keyword>
<feature type="coiled-coil region" evidence="3">
    <location>
        <begin position="392"/>
        <end position="419"/>
    </location>
</feature>
<proteinExistence type="predicted"/>
<dbReference type="OrthoDB" id="266138at2759"/>
<dbReference type="Gene3D" id="3.80.10.10">
    <property type="entry name" value="Ribonuclease Inhibitor"/>
    <property type="match status" value="1"/>
</dbReference>
<dbReference type="Pfam" id="PF12799">
    <property type="entry name" value="LRR_4"/>
    <property type="match status" value="1"/>
</dbReference>
<dbReference type="InterPro" id="IPR000048">
    <property type="entry name" value="IQ_motif_EF-hand-BS"/>
</dbReference>
<dbReference type="GO" id="GO:0005930">
    <property type="term" value="C:axoneme"/>
    <property type="evidence" value="ECO:0007669"/>
    <property type="project" value="TreeGrafter"/>
</dbReference>
<evidence type="ECO:0008006" key="7">
    <source>
        <dbReference type="Google" id="ProtNLM"/>
    </source>
</evidence>
<sequence>MESRMSEDTEGIEKEIESELSRISVSSFGADEPDTEGSEGSVSDTESISDDLPESVLSYLSFIKNRNQDAEKVILQDLEDEEPTDNIREVVPCCASDNLAELTSEYNEDSEQFKKRVLFEMENEDLQVATTPSYNNQSSSEIVTNDLFLTADDEMNISLTYNEVEEKCRQEFEQWEKRQSEIEDDKRRKWKAEREAQEKQNEEEHARRVQHLEKFEAERMELELLHKELIKKLQLRMEQEKRAFEEQKAKESKHLAEQWNTAAVKIQARFRAYLVRKEYAPILKQWKDEIKKKKKIQEEIERELKEREEKMRRRMEERKQNKEEEKKRQEELERQKYLEKMWRQKEYEKKKESLRLEREKELQIREQRKLREKIAKAMITENEENNKENIKEDKLTETVNAIRDEKKELCKEQVKEQNEEQIEMISKTSSGMISTERKLTPTLNVLISEKEDSSQVNDENIYINLVTCAEENYSQSKEVDKASGIHAMKDESVDFGAYHMVENKSNDTCISQSNVQSNATNTDDQDQFSQSETIKKTVFLMRDANEEVIKDWDTFQEVTTLTLEDLPACSLSTLSECTNLQVLTVRRCGLVALEGLSSCKDLKYINVEENKIQIIDCENLENLCILILNKNHLLSICGLDGCINLQNLELSYNRITRIDLRSVITCLSGCSNLRELSLSGNPLLQERNWRIASSIDDVQRQCWYFNQLMKLSIEHRCAHEYGELSTTDRDRPEALQNHLKQTSTDCLQENNLFIMGVTENKQVLLDPSERWITTDHFQATFINSSISVHQKENKKDHRMEQKSTESCINYSGENSGNKDIPAQLTLQHPVIESNMGRDHQCFKNNTESSEKRTMSQNSDLKEKNKFSFRSEKEEKISEEWGFKNISTAQLMLKRAHKMKPRKYSNKNLDPAVRLALFKNNENKHLHVKPPKIQSINDGYFEGREGYAGFSKCIVNAGNFIRKKYSPEKGEKEEFPHLDTTLDEKLQRNDFMYQWLHKQHSDYETANSKNRKG</sequence>
<dbReference type="EMBL" id="MCFN01000005">
    <property type="protein sequence ID" value="OXB69002.1"/>
    <property type="molecule type" value="Genomic_DNA"/>
</dbReference>
<feature type="compositionally biased region" description="Basic and acidic residues" evidence="4">
    <location>
        <begin position="1"/>
        <end position="20"/>
    </location>
</feature>
<reference evidence="5 6" key="1">
    <citation type="submission" date="2016-07" db="EMBL/GenBank/DDBJ databases">
        <title>Disparate Historic Effective Population Sizes Predicted by Modern Levels of Genome Diversity for the Scaled Quail (Callipepla squamata) and the Northern Bobwhite (Colinus virginianus): Inferences from First and Second Generation Draft Genome Assemblies for Sympatric New World Quail.</title>
        <authorList>
            <person name="Oldeschulte D.L."/>
            <person name="Halley Y.A."/>
            <person name="Bhattarai E.K."/>
            <person name="Brashear W.A."/>
            <person name="Hill J."/>
            <person name="Metz R.P."/>
            <person name="Johnson C.D."/>
            <person name="Rollins D."/>
            <person name="Peterson M.J."/>
            <person name="Bickhart D.M."/>
            <person name="Decker J.E."/>
            <person name="Seabury C.M."/>
        </authorList>
    </citation>
    <scope>NUCLEOTIDE SEQUENCE [LARGE SCALE GENOMIC DNA]</scope>
    <source>
        <strain evidence="5 6">Texas</strain>
        <tissue evidence="5">Leg muscle</tissue>
    </source>
</reference>
<organism evidence="5 6">
    <name type="scientific">Callipepla squamata</name>
    <name type="common">Scaled quail</name>
    <dbReference type="NCBI Taxonomy" id="9009"/>
    <lineage>
        <taxon>Eukaryota</taxon>
        <taxon>Metazoa</taxon>
        <taxon>Chordata</taxon>
        <taxon>Craniata</taxon>
        <taxon>Vertebrata</taxon>
        <taxon>Euteleostomi</taxon>
        <taxon>Archelosauria</taxon>
        <taxon>Archosauria</taxon>
        <taxon>Dinosauria</taxon>
        <taxon>Saurischia</taxon>
        <taxon>Theropoda</taxon>
        <taxon>Coelurosauria</taxon>
        <taxon>Aves</taxon>
        <taxon>Neognathae</taxon>
        <taxon>Galloanserae</taxon>
        <taxon>Galliformes</taxon>
        <taxon>Odontophoridae</taxon>
        <taxon>Callipepla</taxon>
    </lineage>
</organism>
<dbReference type="PANTHER" id="PTHR45973">
    <property type="entry name" value="PROTEIN PHOSPHATASE 1 REGULATORY SUBUNIT SDS22-RELATED"/>
    <property type="match status" value="1"/>
</dbReference>
<protein>
    <recommendedName>
        <fullName evidence="7">Leucine-rich repeat and IQ domain-containing protein 1</fullName>
    </recommendedName>
</protein>
<dbReference type="CDD" id="cd23767">
    <property type="entry name" value="IQCD"/>
    <property type="match status" value="1"/>
</dbReference>
<evidence type="ECO:0000256" key="2">
    <source>
        <dbReference type="ARBA" id="ARBA00022737"/>
    </source>
</evidence>
<evidence type="ECO:0000256" key="4">
    <source>
        <dbReference type="SAM" id="MobiDB-lite"/>
    </source>
</evidence>
<gene>
    <name evidence="5" type="ORF">ASZ78_012830</name>
</gene>
<dbReference type="Pfam" id="PF00612">
    <property type="entry name" value="IQ"/>
    <property type="match status" value="1"/>
</dbReference>
<keyword evidence="1" id="KW-0433">Leucine-rich repeat</keyword>
<dbReference type="GO" id="GO:0035082">
    <property type="term" value="P:axoneme assembly"/>
    <property type="evidence" value="ECO:0007669"/>
    <property type="project" value="TreeGrafter"/>
</dbReference>